<dbReference type="Proteomes" id="UP000799421">
    <property type="component" value="Unassembled WGS sequence"/>
</dbReference>
<dbReference type="UniPathway" id="UPA00031">
    <property type="reaction ID" value="UER00011"/>
</dbReference>
<dbReference type="FunFam" id="3.30.230.40:FF:000005">
    <property type="entry name" value="Imidazoleglycerol-phosphate dehydratase"/>
    <property type="match status" value="1"/>
</dbReference>
<comment type="pathway">
    <text evidence="2">Amino-acid biosynthesis; L-histidine biosynthesis; L-histidine from 5-phospho-alpha-D-ribose 1-diphosphate: step 6/9.</text>
</comment>
<dbReference type="InterPro" id="IPR000807">
    <property type="entry name" value="ImidazoleglycerolP_deHydtase"/>
</dbReference>
<dbReference type="Gene3D" id="3.30.230.40">
    <property type="entry name" value="Imidazole glycerol phosphate dehydratase, domain 1"/>
    <property type="match status" value="2"/>
</dbReference>
<evidence type="ECO:0000256" key="2">
    <source>
        <dbReference type="ARBA" id="ARBA00005047"/>
    </source>
</evidence>
<dbReference type="PANTHER" id="PTHR23133">
    <property type="entry name" value="IMIDAZOLEGLYCEROL-PHOSPHATE DEHYDRATASE HIS7"/>
    <property type="match status" value="1"/>
</dbReference>
<dbReference type="InterPro" id="IPR020568">
    <property type="entry name" value="Ribosomal_Su5_D2-typ_SF"/>
</dbReference>
<accession>A0A6A7C3S4</accession>
<evidence type="ECO:0000313" key="9">
    <source>
        <dbReference type="EMBL" id="KAF2861892.1"/>
    </source>
</evidence>
<dbReference type="CDD" id="cd07914">
    <property type="entry name" value="IGPD"/>
    <property type="match status" value="1"/>
</dbReference>
<dbReference type="EMBL" id="MU005969">
    <property type="protein sequence ID" value="KAF2861892.1"/>
    <property type="molecule type" value="Genomic_DNA"/>
</dbReference>
<dbReference type="Pfam" id="PF00475">
    <property type="entry name" value="IGPD"/>
    <property type="match status" value="1"/>
</dbReference>
<dbReference type="PROSITE" id="PS00955">
    <property type="entry name" value="IGP_DEHYDRATASE_2"/>
    <property type="match status" value="1"/>
</dbReference>
<sequence>MTTPPRRTSQISRSTHETRVTIYLSLDGGVIPSTYTPSPSAHHAIQTSPTQNIDIDTGIGFLDHMLHALSKHAGWTLYARTQGDLQIDDHHSAEDSFLALGQAFKSALGDAKGLARFGDAKAPLDEALSEAVVDLSNRPFAVIDLGLKREKLGDLSTEMIPHCLHSFAMAAGITIHMRNLYGENDHHKAESAFKALALALRKACARVKGKEGEIGSTKGVLF</sequence>
<evidence type="ECO:0000256" key="8">
    <source>
        <dbReference type="ARBA" id="ARBA00023239"/>
    </source>
</evidence>
<dbReference type="HAMAP" id="MF_00076">
    <property type="entry name" value="HisB"/>
    <property type="match status" value="1"/>
</dbReference>
<evidence type="ECO:0000256" key="6">
    <source>
        <dbReference type="ARBA" id="ARBA00022605"/>
    </source>
</evidence>
<dbReference type="PANTHER" id="PTHR23133:SF2">
    <property type="entry name" value="IMIDAZOLEGLYCEROL-PHOSPHATE DEHYDRATASE"/>
    <property type="match status" value="1"/>
</dbReference>
<name>A0A6A7C3S4_9PEZI</name>
<dbReference type="AlphaFoldDB" id="A0A6A7C3S4"/>
<dbReference type="GO" id="GO:0004424">
    <property type="term" value="F:imidazoleglycerol-phosphate dehydratase activity"/>
    <property type="evidence" value="ECO:0007669"/>
    <property type="project" value="UniProtKB-EC"/>
</dbReference>
<comment type="catalytic activity">
    <reaction evidence="1">
        <text>D-erythro-1-(imidazol-4-yl)glycerol 3-phosphate = 3-(imidazol-4-yl)-2-oxopropyl phosphate + H2O</text>
        <dbReference type="Rhea" id="RHEA:11040"/>
        <dbReference type="ChEBI" id="CHEBI:15377"/>
        <dbReference type="ChEBI" id="CHEBI:57766"/>
        <dbReference type="ChEBI" id="CHEBI:58278"/>
        <dbReference type="EC" id="4.2.1.19"/>
    </reaction>
</comment>
<proteinExistence type="inferred from homology"/>
<dbReference type="InterPro" id="IPR020565">
    <property type="entry name" value="ImidazoleglycerP_deHydtase_CS"/>
</dbReference>
<evidence type="ECO:0000256" key="1">
    <source>
        <dbReference type="ARBA" id="ARBA00001723"/>
    </source>
</evidence>
<keyword evidence="7" id="KW-0368">Histidine biosynthesis</keyword>
<evidence type="ECO:0000256" key="4">
    <source>
        <dbReference type="ARBA" id="ARBA00012075"/>
    </source>
</evidence>
<evidence type="ECO:0000256" key="5">
    <source>
        <dbReference type="ARBA" id="ARBA00016664"/>
    </source>
</evidence>
<protein>
    <recommendedName>
        <fullName evidence="5">Imidazoleglycerol-phosphate dehydratase</fullName>
        <ecNumber evidence="4">4.2.1.19</ecNumber>
    </recommendedName>
</protein>
<dbReference type="FunFam" id="3.30.230.40:FF:000001">
    <property type="entry name" value="Imidazoleglycerol-phosphate dehydratase HisB"/>
    <property type="match status" value="1"/>
</dbReference>
<dbReference type="OrthoDB" id="447729at2759"/>
<keyword evidence="8" id="KW-0456">Lyase</keyword>
<reference evidence="9" key="1">
    <citation type="journal article" date="2020" name="Stud. Mycol.">
        <title>101 Dothideomycetes genomes: a test case for predicting lifestyles and emergence of pathogens.</title>
        <authorList>
            <person name="Haridas S."/>
            <person name="Albert R."/>
            <person name="Binder M."/>
            <person name="Bloem J."/>
            <person name="Labutti K."/>
            <person name="Salamov A."/>
            <person name="Andreopoulos B."/>
            <person name="Baker S."/>
            <person name="Barry K."/>
            <person name="Bills G."/>
            <person name="Bluhm B."/>
            <person name="Cannon C."/>
            <person name="Castanera R."/>
            <person name="Culley D."/>
            <person name="Daum C."/>
            <person name="Ezra D."/>
            <person name="Gonzalez J."/>
            <person name="Henrissat B."/>
            <person name="Kuo A."/>
            <person name="Liang C."/>
            <person name="Lipzen A."/>
            <person name="Lutzoni F."/>
            <person name="Magnuson J."/>
            <person name="Mondo S."/>
            <person name="Nolan M."/>
            <person name="Ohm R."/>
            <person name="Pangilinan J."/>
            <person name="Park H.-J."/>
            <person name="Ramirez L."/>
            <person name="Alfaro M."/>
            <person name="Sun H."/>
            <person name="Tritt A."/>
            <person name="Yoshinaga Y."/>
            <person name="Zwiers L.-H."/>
            <person name="Turgeon B."/>
            <person name="Goodwin S."/>
            <person name="Spatafora J."/>
            <person name="Crous P."/>
            <person name="Grigoriev I."/>
        </authorList>
    </citation>
    <scope>NUCLEOTIDE SEQUENCE</scope>
    <source>
        <strain evidence="9">CBS 480.64</strain>
    </source>
</reference>
<gene>
    <name evidence="9" type="ORF">K470DRAFT_269424</name>
</gene>
<dbReference type="EC" id="4.2.1.19" evidence="4"/>
<dbReference type="SUPFAM" id="SSF54211">
    <property type="entry name" value="Ribosomal protein S5 domain 2-like"/>
    <property type="match status" value="2"/>
</dbReference>
<evidence type="ECO:0000256" key="7">
    <source>
        <dbReference type="ARBA" id="ARBA00023102"/>
    </source>
</evidence>
<comment type="similarity">
    <text evidence="3">Belongs to the imidazoleglycerol-phosphate dehydratase family.</text>
</comment>
<dbReference type="InterPro" id="IPR038494">
    <property type="entry name" value="IGPD_sf"/>
</dbReference>
<keyword evidence="6" id="KW-0028">Amino-acid biosynthesis</keyword>
<organism evidence="9 10">
    <name type="scientific">Piedraia hortae CBS 480.64</name>
    <dbReference type="NCBI Taxonomy" id="1314780"/>
    <lineage>
        <taxon>Eukaryota</taxon>
        <taxon>Fungi</taxon>
        <taxon>Dikarya</taxon>
        <taxon>Ascomycota</taxon>
        <taxon>Pezizomycotina</taxon>
        <taxon>Dothideomycetes</taxon>
        <taxon>Dothideomycetidae</taxon>
        <taxon>Capnodiales</taxon>
        <taxon>Piedraiaceae</taxon>
        <taxon>Piedraia</taxon>
    </lineage>
</organism>
<keyword evidence="10" id="KW-1185">Reference proteome</keyword>
<evidence type="ECO:0000256" key="3">
    <source>
        <dbReference type="ARBA" id="ARBA00007481"/>
    </source>
</evidence>
<dbReference type="GO" id="GO:0000105">
    <property type="term" value="P:L-histidine biosynthetic process"/>
    <property type="evidence" value="ECO:0007669"/>
    <property type="project" value="UniProtKB-UniPathway"/>
</dbReference>
<evidence type="ECO:0000313" key="10">
    <source>
        <dbReference type="Proteomes" id="UP000799421"/>
    </source>
</evidence>